<protein>
    <recommendedName>
        <fullName evidence="3">DUF2288 domain-containing protein</fullName>
    </recommendedName>
</protein>
<keyword evidence="2" id="KW-1185">Reference proteome</keyword>
<dbReference type="OrthoDB" id="195194at2"/>
<reference evidence="1 2" key="1">
    <citation type="submission" date="2019-07" db="EMBL/GenBank/DDBJ databases">
        <title>Genomic Encyclopedia of Type Strains, Phase I: the one thousand microbial genomes (KMG-I) project.</title>
        <authorList>
            <person name="Kyrpides N."/>
        </authorList>
    </citation>
    <scope>NUCLEOTIDE SEQUENCE [LARGE SCALE GENOMIC DNA]</scope>
    <source>
        <strain evidence="1 2">DSM 375</strain>
    </source>
</reference>
<sequence length="101" mass="11418">MSENDLYFKLLNETASITWPELEPFFARGVLLWVAASMDLVAAAQALAEDNKSQVALWIDQQQLMPISVDQAQDWQACNSELWAVVVAPWVLVQERPSTLR</sequence>
<evidence type="ECO:0000313" key="1">
    <source>
        <dbReference type="EMBL" id="TWH76706.1"/>
    </source>
</evidence>
<dbReference type="Proteomes" id="UP000319627">
    <property type="component" value="Unassembled WGS sequence"/>
</dbReference>
<dbReference type="RefSeq" id="WP_144570491.1">
    <property type="nucleotide sequence ID" value="NZ_VLKG01000002.1"/>
</dbReference>
<dbReference type="AlphaFoldDB" id="A0A562J0K2"/>
<name>A0A562J0K2_9GAMM</name>
<comment type="caution">
    <text evidence="1">The sequence shown here is derived from an EMBL/GenBank/DDBJ whole genome shotgun (WGS) entry which is preliminary data.</text>
</comment>
<evidence type="ECO:0000313" key="2">
    <source>
        <dbReference type="Proteomes" id="UP000319627"/>
    </source>
</evidence>
<dbReference type="EMBL" id="VLKG01000002">
    <property type="protein sequence ID" value="TWH76706.1"/>
    <property type="molecule type" value="Genomic_DNA"/>
</dbReference>
<gene>
    <name evidence="1" type="ORF">LX59_00751</name>
</gene>
<organism evidence="1 2">
    <name type="scientific">Azomonas agilis</name>
    <dbReference type="NCBI Taxonomy" id="116849"/>
    <lineage>
        <taxon>Bacteria</taxon>
        <taxon>Pseudomonadati</taxon>
        <taxon>Pseudomonadota</taxon>
        <taxon>Gammaproteobacteria</taxon>
        <taxon>Pseudomonadales</taxon>
        <taxon>Pseudomonadaceae</taxon>
        <taxon>Azomonas</taxon>
    </lineage>
</organism>
<evidence type="ECO:0008006" key="3">
    <source>
        <dbReference type="Google" id="ProtNLM"/>
    </source>
</evidence>
<accession>A0A562J0K2</accession>
<dbReference type="Pfam" id="PF10052">
    <property type="entry name" value="DUF2288"/>
    <property type="match status" value="1"/>
</dbReference>
<dbReference type="InterPro" id="IPR018741">
    <property type="entry name" value="DUF2288"/>
</dbReference>
<proteinExistence type="predicted"/>